<evidence type="ECO:0000256" key="2">
    <source>
        <dbReference type="ARBA" id="ARBA00022898"/>
    </source>
</evidence>
<name>A0A6J6FRF5_9ZZZZ</name>
<reference evidence="5" key="1">
    <citation type="submission" date="2020-05" db="EMBL/GenBank/DDBJ databases">
        <authorList>
            <person name="Chiriac C."/>
            <person name="Salcher M."/>
            <person name="Ghai R."/>
            <person name="Kavagutti S V."/>
        </authorList>
    </citation>
    <scope>NUCLEOTIDE SEQUENCE</scope>
</reference>
<dbReference type="GO" id="GO:0008784">
    <property type="term" value="F:alanine racemase activity"/>
    <property type="evidence" value="ECO:0007669"/>
    <property type="project" value="InterPro"/>
</dbReference>
<feature type="domain" description="Alanine racemase C-terminal" evidence="4">
    <location>
        <begin position="247"/>
        <end position="376"/>
    </location>
</feature>
<evidence type="ECO:0000313" key="5">
    <source>
        <dbReference type="EMBL" id="CAB4589533.1"/>
    </source>
</evidence>
<protein>
    <submittedName>
        <fullName evidence="5">Unannotated protein</fullName>
    </submittedName>
</protein>
<dbReference type="GO" id="GO:0030632">
    <property type="term" value="P:D-alanine biosynthetic process"/>
    <property type="evidence" value="ECO:0007669"/>
    <property type="project" value="TreeGrafter"/>
</dbReference>
<evidence type="ECO:0000259" key="4">
    <source>
        <dbReference type="SMART" id="SM01005"/>
    </source>
</evidence>
<dbReference type="InterPro" id="IPR000821">
    <property type="entry name" value="Ala_racemase"/>
</dbReference>
<dbReference type="PROSITE" id="PS00395">
    <property type="entry name" value="ALANINE_RACEMASE"/>
    <property type="match status" value="1"/>
</dbReference>
<dbReference type="InterPro" id="IPR020622">
    <property type="entry name" value="Ala_racemase_pyridoxalP-BS"/>
</dbReference>
<dbReference type="PANTHER" id="PTHR30511:SF0">
    <property type="entry name" value="ALANINE RACEMASE, CATABOLIC-RELATED"/>
    <property type="match status" value="1"/>
</dbReference>
<evidence type="ECO:0000256" key="3">
    <source>
        <dbReference type="ARBA" id="ARBA00023235"/>
    </source>
</evidence>
<organism evidence="5">
    <name type="scientific">freshwater metagenome</name>
    <dbReference type="NCBI Taxonomy" id="449393"/>
    <lineage>
        <taxon>unclassified sequences</taxon>
        <taxon>metagenomes</taxon>
        <taxon>ecological metagenomes</taxon>
    </lineage>
</organism>
<dbReference type="PANTHER" id="PTHR30511">
    <property type="entry name" value="ALANINE RACEMASE"/>
    <property type="match status" value="1"/>
</dbReference>
<dbReference type="SUPFAM" id="SSF51419">
    <property type="entry name" value="PLP-binding barrel"/>
    <property type="match status" value="1"/>
</dbReference>
<dbReference type="GO" id="GO:0005829">
    <property type="term" value="C:cytosol"/>
    <property type="evidence" value="ECO:0007669"/>
    <property type="project" value="TreeGrafter"/>
</dbReference>
<evidence type="ECO:0000256" key="1">
    <source>
        <dbReference type="ARBA" id="ARBA00001933"/>
    </source>
</evidence>
<dbReference type="SMART" id="SM01005">
    <property type="entry name" value="Ala_racemase_C"/>
    <property type="match status" value="1"/>
</dbReference>
<dbReference type="InterPro" id="IPR001608">
    <property type="entry name" value="Ala_racemase_N"/>
</dbReference>
<keyword evidence="3" id="KW-0413">Isomerase</keyword>
<keyword evidence="2" id="KW-0663">Pyridoxal phosphate</keyword>
<dbReference type="InterPro" id="IPR009006">
    <property type="entry name" value="Ala_racemase/Decarboxylase_C"/>
</dbReference>
<dbReference type="AlphaFoldDB" id="A0A6J6FRF5"/>
<dbReference type="NCBIfam" id="TIGR00492">
    <property type="entry name" value="alr"/>
    <property type="match status" value="1"/>
</dbReference>
<dbReference type="HAMAP" id="MF_01201">
    <property type="entry name" value="Ala_racemase"/>
    <property type="match status" value="1"/>
</dbReference>
<dbReference type="PRINTS" id="PR00992">
    <property type="entry name" value="ALARACEMASE"/>
</dbReference>
<dbReference type="InterPro" id="IPR029066">
    <property type="entry name" value="PLP-binding_barrel"/>
</dbReference>
<dbReference type="Pfam" id="PF01168">
    <property type="entry name" value="Ala_racemase_N"/>
    <property type="match status" value="1"/>
</dbReference>
<dbReference type="Pfam" id="PF00842">
    <property type="entry name" value="Ala_racemase_C"/>
    <property type="match status" value="1"/>
</dbReference>
<dbReference type="Gene3D" id="3.20.20.10">
    <property type="entry name" value="Alanine racemase"/>
    <property type="match status" value="1"/>
</dbReference>
<dbReference type="SUPFAM" id="SSF50621">
    <property type="entry name" value="Alanine racemase C-terminal domain-like"/>
    <property type="match status" value="1"/>
</dbReference>
<accession>A0A6J6FRF5</accession>
<dbReference type="InterPro" id="IPR011079">
    <property type="entry name" value="Ala_racemase_C"/>
</dbReference>
<dbReference type="EMBL" id="CAEZUL010000004">
    <property type="protein sequence ID" value="CAB4589533.1"/>
    <property type="molecule type" value="Genomic_DNA"/>
</dbReference>
<dbReference type="GO" id="GO:0030170">
    <property type="term" value="F:pyridoxal phosphate binding"/>
    <property type="evidence" value="ECO:0007669"/>
    <property type="project" value="TreeGrafter"/>
</dbReference>
<dbReference type="Gene3D" id="2.40.37.10">
    <property type="entry name" value="Lyase, Ornithine Decarboxylase, Chain A, domain 1"/>
    <property type="match status" value="1"/>
</dbReference>
<comment type="cofactor">
    <cofactor evidence="1">
        <name>pyridoxal 5'-phosphate</name>
        <dbReference type="ChEBI" id="CHEBI:597326"/>
    </cofactor>
</comment>
<sequence>MSTDFSTRWARAEVHTGLIQHNVAIVKERIGSAQIWAVVKANAYGHGSIPVAQAALAAGATGLCVAVVDEGVVLRRAGITAPILLLSEQPASLAELIVGYELTPTVSTTRGAAVLATAAATADKVVNVHIKVDTGMHRVGVSANEAVSLAQFVKSYESLSIEGLYTHFAVADTPSHPANATQLTAFNEVVDAFTKAGIQPPLIHAANSAAALSNADSRFSMVRLGIAMYGLLPGPGVSEFCAGLIPAMSIKAKVSAVRWVDAGEAVSYGLHRPLEKSSLIATIPIGYADGVPRALFGTGFKVLIHGVPRDIAGTVTMDQIMIDCGNDSSITVGDEVVLIGRQGDEVVTVDQWAAALGTIGYEIACGIGARMYRNYL</sequence>
<dbReference type="CDD" id="cd00430">
    <property type="entry name" value="PLPDE_III_AR"/>
    <property type="match status" value="1"/>
</dbReference>
<gene>
    <name evidence="5" type="ORF">UFOPK1808_00074</name>
</gene>
<proteinExistence type="inferred from homology"/>
<dbReference type="GO" id="GO:0009252">
    <property type="term" value="P:peptidoglycan biosynthetic process"/>
    <property type="evidence" value="ECO:0007669"/>
    <property type="project" value="TreeGrafter"/>
</dbReference>
<dbReference type="FunFam" id="3.20.20.10:FF:000002">
    <property type="entry name" value="Alanine racemase"/>
    <property type="match status" value="1"/>
</dbReference>